<dbReference type="InterPro" id="IPR005829">
    <property type="entry name" value="Sugar_transporter_CS"/>
</dbReference>
<dbReference type="PANTHER" id="PTHR48022:SF49">
    <property type="entry name" value="SUGAR TRANSPORTER, PUTATIVE (AFU_ORTHOLOGUE AFUA_8G01340)-RELATED"/>
    <property type="match status" value="1"/>
</dbReference>
<dbReference type="VEuPathDB" id="FungiDB:NFIA_094810"/>
<keyword evidence="7 9" id="KW-0472">Membrane</keyword>
<dbReference type="InterPro" id="IPR050360">
    <property type="entry name" value="MFS_Sugar_Transporters"/>
</dbReference>
<evidence type="ECO:0000259" key="10">
    <source>
        <dbReference type="PROSITE" id="PS50850"/>
    </source>
</evidence>
<dbReference type="HOGENOM" id="CLU_001265_11_5_1"/>
<dbReference type="Pfam" id="PF00083">
    <property type="entry name" value="Sugar_tr"/>
    <property type="match status" value="1"/>
</dbReference>
<dbReference type="KEGG" id="nfi:NFIA_094810"/>
<dbReference type="EMBL" id="DS027694">
    <property type="protein sequence ID" value="EAW19861.1"/>
    <property type="molecule type" value="Genomic_DNA"/>
</dbReference>
<feature type="transmembrane region" description="Helical" evidence="9">
    <location>
        <begin position="213"/>
        <end position="233"/>
    </location>
</feature>
<dbReference type="GO" id="GO:0005351">
    <property type="term" value="F:carbohydrate:proton symporter activity"/>
    <property type="evidence" value="ECO:0007669"/>
    <property type="project" value="TreeGrafter"/>
</dbReference>
<feature type="transmembrane region" description="Helical" evidence="9">
    <location>
        <begin position="268"/>
        <end position="287"/>
    </location>
</feature>
<evidence type="ECO:0000256" key="9">
    <source>
        <dbReference type="SAM" id="Phobius"/>
    </source>
</evidence>
<dbReference type="OMA" id="WKGKSCF"/>
<dbReference type="Gene3D" id="1.20.1250.20">
    <property type="entry name" value="MFS general substrate transporter like domains"/>
    <property type="match status" value="1"/>
</dbReference>
<feature type="transmembrane region" description="Helical" evidence="9">
    <location>
        <begin position="456"/>
        <end position="478"/>
    </location>
</feature>
<comment type="similarity">
    <text evidence="2 8">Belongs to the major facilitator superfamily. Sugar transporter (TC 2.A.1.1) family.</text>
</comment>
<proteinExistence type="inferred from homology"/>
<feature type="transmembrane region" description="Helical" evidence="9">
    <location>
        <begin position="307"/>
        <end position="332"/>
    </location>
</feature>
<dbReference type="GO" id="GO:0016020">
    <property type="term" value="C:membrane"/>
    <property type="evidence" value="ECO:0007669"/>
    <property type="project" value="UniProtKB-SubCell"/>
</dbReference>
<comment type="subcellular location">
    <subcellularLocation>
        <location evidence="1">Membrane</location>
        <topology evidence="1">Multi-pass membrane protein</topology>
    </subcellularLocation>
</comment>
<organism evidence="11 12">
    <name type="scientific">Neosartorya fischeri (strain ATCC 1020 / DSM 3700 / CBS 544.65 / FGSC A1164 / JCM 1740 / NRRL 181 / WB 181)</name>
    <name type="common">Aspergillus fischerianus</name>
    <dbReference type="NCBI Taxonomy" id="331117"/>
    <lineage>
        <taxon>Eukaryota</taxon>
        <taxon>Fungi</taxon>
        <taxon>Dikarya</taxon>
        <taxon>Ascomycota</taxon>
        <taxon>Pezizomycotina</taxon>
        <taxon>Eurotiomycetes</taxon>
        <taxon>Eurotiomycetidae</taxon>
        <taxon>Eurotiales</taxon>
        <taxon>Aspergillaceae</taxon>
        <taxon>Aspergillus</taxon>
        <taxon>Aspergillus subgen. Fumigati</taxon>
    </lineage>
</organism>
<dbReference type="NCBIfam" id="TIGR00879">
    <property type="entry name" value="SP"/>
    <property type="match status" value="1"/>
</dbReference>
<dbReference type="InterPro" id="IPR020846">
    <property type="entry name" value="MFS_dom"/>
</dbReference>
<accession>A1DAH1</accession>
<dbReference type="PANTHER" id="PTHR48022">
    <property type="entry name" value="PLASTIDIC GLUCOSE TRANSPORTER 4"/>
    <property type="match status" value="1"/>
</dbReference>
<evidence type="ECO:0000256" key="7">
    <source>
        <dbReference type="ARBA" id="ARBA00023136"/>
    </source>
</evidence>
<dbReference type="InterPro" id="IPR036259">
    <property type="entry name" value="MFS_trans_sf"/>
</dbReference>
<feature type="transmembrane region" description="Helical" evidence="9">
    <location>
        <begin position="181"/>
        <end position="201"/>
    </location>
</feature>
<dbReference type="PROSITE" id="PS00217">
    <property type="entry name" value="SUGAR_TRANSPORT_2"/>
    <property type="match status" value="1"/>
</dbReference>
<evidence type="ECO:0000256" key="6">
    <source>
        <dbReference type="ARBA" id="ARBA00022989"/>
    </source>
</evidence>
<dbReference type="AlphaFoldDB" id="A1DAH1"/>
<feature type="transmembrane region" description="Helical" evidence="9">
    <location>
        <begin position="522"/>
        <end position="540"/>
    </location>
</feature>
<evidence type="ECO:0000256" key="1">
    <source>
        <dbReference type="ARBA" id="ARBA00004141"/>
    </source>
</evidence>
<name>A1DAH1_NEOFI</name>
<dbReference type="eggNOG" id="KOG0254">
    <property type="taxonomic scope" value="Eukaryota"/>
</dbReference>
<dbReference type="SUPFAM" id="SSF103473">
    <property type="entry name" value="MFS general substrate transporter"/>
    <property type="match status" value="1"/>
</dbReference>
<evidence type="ECO:0000256" key="4">
    <source>
        <dbReference type="ARBA" id="ARBA00022597"/>
    </source>
</evidence>
<dbReference type="FunFam" id="1.20.1250.20:FF:000254">
    <property type="entry name" value="MAL31p Maltose permease"/>
    <property type="match status" value="1"/>
</dbReference>
<evidence type="ECO:0000256" key="2">
    <source>
        <dbReference type="ARBA" id="ARBA00010992"/>
    </source>
</evidence>
<dbReference type="InterPro" id="IPR005828">
    <property type="entry name" value="MFS_sugar_transport-like"/>
</dbReference>
<keyword evidence="6 9" id="KW-1133">Transmembrane helix</keyword>
<dbReference type="InterPro" id="IPR003663">
    <property type="entry name" value="Sugar/inositol_transpt"/>
</dbReference>
<evidence type="ECO:0000256" key="8">
    <source>
        <dbReference type="RuleBase" id="RU003346"/>
    </source>
</evidence>
<gene>
    <name evidence="11" type="ORF">NFIA_094810</name>
</gene>
<dbReference type="RefSeq" id="XP_001261758.1">
    <property type="nucleotide sequence ID" value="XM_001261757.1"/>
</dbReference>
<evidence type="ECO:0000313" key="11">
    <source>
        <dbReference type="EMBL" id="EAW19861.1"/>
    </source>
</evidence>
<keyword evidence="4" id="KW-0762">Sugar transport</keyword>
<evidence type="ECO:0000256" key="3">
    <source>
        <dbReference type="ARBA" id="ARBA00022448"/>
    </source>
</evidence>
<keyword evidence="12" id="KW-1185">Reference proteome</keyword>
<dbReference type="Proteomes" id="UP000006702">
    <property type="component" value="Unassembled WGS sequence"/>
</dbReference>
<feature type="transmembrane region" description="Helical" evidence="9">
    <location>
        <begin position="484"/>
        <end position="510"/>
    </location>
</feature>
<dbReference type="OrthoDB" id="6612291at2759"/>
<keyword evidence="3 8" id="KW-0813">Transport</keyword>
<evidence type="ECO:0000313" key="12">
    <source>
        <dbReference type="Proteomes" id="UP000006702"/>
    </source>
</evidence>
<reference evidence="12" key="1">
    <citation type="journal article" date="2008" name="PLoS Genet.">
        <title>Genomic islands in the pathogenic filamentous fungus Aspergillus fumigatus.</title>
        <authorList>
            <person name="Fedorova N.D."/>
            <person name="Khaldi N."/>
            <person name="Joardar V.S."/>
            <person name="Maiti R."/>
            <person name="Amedeo P."/>
            <person name="Anderson M.J."/>
            <person name="Crabtree J."/>
            <person name="Silva J.C."/>
            <person name="Badger J.H."/>
            <person name="Albarraq A."/>
            <person name="Angiuoli S."/>
            <person name="Bussey H."/>
            <person name="Bowyer P."/>
            <person name="Cotty P.J."/>
            <person name="Dyer P.S."/>
            <person name="Egan A."/>
            <person name="Galens K."/>
            <person name="Fraser-Liggett C.M."/>
            <person name="Haas B.J."/>
            <person name="Inman J.M."/>
            <person name="Kent R."/>
            <person name="Lemieux S."/>
            <person name="Malavazi I."/>
            <person name="Orvis J."/>
            <person name="Roemer T."/>
            <person name="Ronning C.M."/>
            <person name="Sundaram J.P."/>
            <person name="Sutton G."/>
            <person name="Turner G."/>
            <person name="Venter J.C."/>
            <person name="White O.R."/>
            <person name="Whitty B.R."/>
            <person name="Youngman P."/>
            <person name="Wolfe K.H."/>
            <person name="Goldman G.H."/>
            <person name="Wortman J.R."/>
            <person name="Jiang B."/>
            <person name="Denning D.W."/>
            <person name="Nierman W.C."/>
        </authorList>
    </citation>
    <scope>NUCLEOTIDE SEQUENCE [LARGE SCALE GENOMIC DNA]</scope>
    <source>
        <strain evidence="12">ATCC 1020 / DSM 3700 / CBS 544.65 / FGSC A1164 / JCM 1740 / NRRL 181 / WB 181</strain>
    </source>
</reference>
<dbReference type="PROSITE" id="PS50850">
    <property type="entry name" value="MFS"/>
    <property type="match status" value="1"/>
</dbReference>
<protein>
    <submittedName>
        <fullName evidence="11">Maltose permease</fullName>
    </submittedName>
</protein>
<dbReference type="GeneID" id="4588944"/>
<feature type="transmembrane region" description="Helical" evidence="9">
    <location>
        <begin position="426"/>
        <end position="447"/>
    </location>
</feature>
<evidence type="ECO:0000256" key="5">
    <source>
        <dbReference type="ARBA" id="ARBA00022692"/>
    </source>
</evidence>
<feature type="transmembrane region" description="Helical" evidence="9">
    <location>
        <begin position="139"/>
        <end position="161"/>
    </location>
</feature>
<sequence length="624" mass="69587">MCSGGRHQTIHIKIAGMNSSTDSYSEPPCPLQQLPTQATISPSTLDPKEPGSYHLEPVSSTHKTTYGLYDVWGCDINSTNGLLSSTARSSESDLFYGLSTLIPGLRRLDSGAREAAKAERKIKFLDGCRLYPKAMAWSVVVSSTLIMEGFDTLLIFAFFSLPAFKRHYGVPSKDGDYEIPARWQFGLSTGAEAGQIVGLLLNGLLADRVGYRITISAALVVLFFCILLPFFAVNLQMLLAGQIMCGIPWGVFQTLTINYAAEVMPVALRAYLLSSINMCWVLGQLLATGVTRSFANNESTLSFRLPFGLQWAIGLPILIGVILAPESPWWLIRHDRPQEAKRSLARLTRSGVSVDQTAAMLTHTNEVEKHLTGGSAISYLDCFKRVDLRRTEITCFVWVTQQVCGSSLMGWSAYYYKQAGFDTSQAFSLTVGTFGLAIAGGVISWFLMPRVGRRRLYLFGLLFLFLTLLTAGCVSLASTAQWHLWALGSLLVFLTFVYNITIGPICYVLVAEIPSTRLRVKTVVLARVAYNLSGVLINWMTPNMLSPDEWNWKGKSCFFFAGTTLLCLIWCYWRLPETYGLSYLEIDILFEKKAKKSKFRELQNNLQNRGYFGLRGDECPFRRY</sequence>
<feature type="transmembrane region" description="Helical" evidence="9">
    <location>
        <begin position="552"/>
        <end position="573"/>
    </location>
</feature>
<feature type="domain" description="Major facilitator superfamily (MFS) profile" evidence="10">
    <location>
        <begin position="137"/>
        <end position="579"/>
    </location>
</feature>
<keyword evidence="5 9" id="KW-0812">Transmembrane</keyword>
<feature type="transmembrane region" description="Helical" evidence="9">
    <location>
        <begin position="393"/>
        <end position="414"/>
    </location>
</feature>
<feature type="transmembrane region" description="Helical" evidence="9">
    <location>
        <begin position="239"/>
        <end position="261"/>
    </location>
</feature>